<dbReference type="Gene3D" id="3.30.450.20">
    <property type="entry name" value="PAS domain"/>
    <property type="match status" value="1"/>
</dbReference>
<dbReference type="EMBL" id="AP007255">
    <property type="protein sequence ID" value="BAE50677.1"/>
    <property type="molecule type" value="Genomic_DNA"/>
</dbReference>
<dbReference type="SUPFAM" id="SSF55874">
    <property type="entry name" value="ATPase domain of HSP90 chaperone/DNA topoisomerase II/histidine kinase"/>
    <property type="match status" value="1"/>
</dbReference>
<dbReference type="AlphaFoldDB" id="Q2W648"/>
<dbReference type="Pfam" id="PF13185">
    <property type="entry name" value="GAF_2"/>
    <property type="match status" value="1"/>
</dbReference>
<dbReference type="Pfam" id="PF17159">
    <property type="entry name" value="MASE3"/>
    <property type="match status" value="1"/>
</dbReference>
<feature type="transmembrane region" description="Helical" evidence="8">
    <location>
        <begin position="23"/>
        <end position="42"/>
    </location>
</feature>
<dbReference type="SMART" id="SM00065">
    <property type="entry name" value="GAF"/>
    <property type="match status" value="1"/>
</dbReference>
<feature type="transmembrane region" description="Helical" evidence="8">
    <location>
        <begin position="123"/>
        <end position="143"/>
    </location>
</feature>
<proteinExistence type="predicted"/>
<dbReference type="InterPro" id="IPR003594">
    <property type="entry name" value="HATPase_dom"/>
</dbReference>
<dbReference type="InterPro" id="IPR004358">
    <property type="entry name" value="Sig_transdc_His_kin-like_C"/>
</dbReference>
<keyword evidence="5 11" id="KW-0418">Kinase</keyword>
<dbReference type="InterPro" id="IPR001789">
    <property type="entry name" value="Sig_transdc_resp-reg_receiver"/>
</dbReference>
<keyword evidence="7" id="KW-0175">Coiled coil</keyword>
<feature type="transmembrane region" description="Helical" evidence="8">
    <location>
        <begin position="86"/>
        <end position="103"/>
    </location>
</feature>
<dbReference type="SUPFAM" id="SSF47384">
    <property type="entry name" value="Homodimeric domain of signal transducing histidine kinase"/>
    <property type="match status" value="1"/>
</dbReference>
<protein>
    <recommendedName>
        <fullName evidence="2">histidine kinase</fullName>
        <ecNumber evidence="2">2.7.13.3</ecNumber>
    </recommendedName>
</protein>
<dbReference type="InterPro" id="IPR036890">
    <property type="entry name" value="HATPase_C_sf"/>
</dbReference>
<evidence type="ECO:0000256" key="8">
    <source>
        <dbReference type="SAM" id="Phobius"/>
    </source>
</evidence>
<dbReference type="GO" id="GO:0000155">
    <property type="term" value="F:phosphorelay sensor kinase activity"/>
    <property type="evidence" value="ECO:0007669"/>
    <property type="project" value="InterPro"/>
</dbReference>
<evidence type="ECO:0000256" key="5">
    <source>
        <dbReference type="ARBA" id="ARBA00022777"/>
    </source>
</evidence>
<dbReference type="SUPFAM" id="SSF52172">
    <property type="entry name" value="CheY-like"/>
    <property type="match status" value="1"/>
</dbReference>
<keyword evidence="3 6" id="KW-0597">Phosphoprotein</keyword>
<dbReference type="InterPro" id="IPR013656">
    <property type="entry name" value="PAS_4"/>
</dbReference>
<dbReference type="InterPro" id="IPR036097">
    <property type="entry name" value="HisK_dim/P_sf"/>
</dbReference>
<dbReference type="SUPFAM" id="SSF55781">
    <property type="entry name" value="GAF domain-like"/>
    <property type="match status" value="1"/>
</dbReference>
<evidence type="ECO:0000256" key="4">
    <source>
        <dbReference type="ARBA" id="ARBA00022679"/>
    </source>
</evidence>
<dbReference type="GO" id="GO:0009927">
    <property type="term" value="F:histidine phosphotransfer kinase activity"/>
    <property type="evidence" value="ECO:0007669"/>
    <property type="project" value="TreeGrafter"/>
</dbReference>
<keyword evidence="8" id="KW-0812">Transmembrane</keyword>
<dbReference type="InterPro" id="IPR035965">
    <property type="entry name" value="PAS-like_dom_sf"/>
</dbReference>
<dbReference type="Pfam" id="PF00072">
    <property type="entry name" value="Response_reg"/>
    <property type="match status" value="1"/>
</dbReference>
<dbReference type="PROSITE" id="PS50110">
    <property type="entry name" value="RESPONSE_REGULATORY"/>
    <property type="match status" value="1"/>
</dbReference>
<feature type="domain" description="Response regulatory" evidence="10">
    <location>
        <begin position="913"/>
        <end position="1030"/>
    </location>
</feature>
<dbReference type="OrthoDB" id="8477070at2"/>
<dbReference type="SMART" id="SM00387">
    <property type="entry name" value="HATPase_c"/>
    <property type="match status" value="1"/>
</dbReference>
<dbReference type="NCBIfam" id="TIGR00229">
    <property type="entry name" value="sensory_box"/>
    <property type="match status" value="1"/>
</dbReference>
<dbReference type="Gene3D" id="3.30.565.10">
    <property type="entry name" value="Histidine kinase-like ATPase, C-terminal domain"/>
    <property type="match status" value="1"/>
</dbReference>
<gene>
    <name evidence="11" type="ordered locus">amb1873</name>
</gene>
<dbReference type="SUPFAM" id="SSF55785">
    <property type="entry name" value="PYP-like sensor domain (PAS domain)"/>
    <property type="match status" value="1"/>
</dbReference>
<evidence type="ECO:0000256" key="7">
    <source>
        <dbReference type="SAM" id="Coils"/>
    </source>
</evidence>
<dbReference type="SMART" id="SM00091">
    <property type="entry name" value="PAS"/>
    <property type="match status" value="1"/>
</dbReference>
<dbReference type="CDD" id="cd00082">
    <property type="entry name" value="HisKA"/>
    <property type="match status" value="1"/>
</dbReference>
<dbReference type="InterPro" id="IPR011006">
    <property type="entry name" value="CheY-like_superfamily"/>
</dbReference>
<dbReference type="HOGENOM" id="CLU_293345_0_0_5"/>
<feature type="transmembrane region" description="Helical" evidence="8">
    <location>
        <begin position="155"/>
        <end position="174"/>
    </location>
</feature>
<dbReference type="InterPro" id="IPR003018">
    <property type="entry name" value="GAF"/>
</dbReference>
<feature type="domain" description="Histidine kinase" evidence="9">
    <location>
        <begin position="667"/>
        <end position="887"/>
    </location>
</feature>
<dbReference type="InterPro" id="IPR005467">
    <property type="entry name" value="His_kinase_dom"/>
</dbReference>
<dbReference type="InterPro" id="IPR029016">
    <property type="entry name" value="GAF-like_dom_sf"/>
</dbReference>
<dbReference type="EC" id="2.7.13.3" evidence="2"/>
<evidence type="ECO:0000256" key="3">
    <source>
        <dbReference type="ARBA" id="ARBA00022553"/>
    </source>
</evidence>
<dbReference type="Gene3D" id="3.40.50.2300">
    <property type="match status" value="1"/>
</dbReference>
<evidence type="ECO:0000313" key="12">
    <source>
        <dbReference type="Proteomes" id="UP000007058"/>
    </source>
</evidence>
<dbReference type="PRINTS" id="PR00344">
    <property type="entry name" value="BCTRLSENSOR"/>
</dbReference>
<dbReference type="Pfam" id="PF00512">
    <property type="entry name" value="HisKA"/>
    <property type="match status" value="1"/>
</dbReference>
<dbReference type="RefSeq" id="WP_011384278.1">
    <property type="nucleotide sequence ID" value="NC_007626.1"/>
</dbReference>
<feature type="transmembrane region" description="Helical" evidence="8">
    <location>
        <begin position="194"/>
        <end position="212"/>
    </location>
</feature>
<feature type="transmembrane region" description="Helical" evidence="8">
    <location>
        <begin position="54"/>
        <end position="74"/>
    </location>
</feature>
<dbReference type="InterPro" id="IPR033425">
    <property type="entry name" value="MASE3"/>
</dbReference>
<dbReference type="InterPro" id="IPR003661">
    <property type="entry name" value="HisK_dim/P_dom"/>
</dbReference>
<evidence type="ECO:0000259" key="10">
    <source>
        <dbReference type="PROSITE" id="PS50110"/>
    </source>
</evidence>
<dbReference type="PROSITE" id="PS50109">
    <property type="entry name" value="HIS_KIN"/>
    <property type="match status" value="1"/>
</dbReference>
<dbReference type="InterPro" id="IPR000014">
    <property type="entry name" value="PAS"/>
</dbReference>
<feature type="coiled-coil region" evidence="7">
    <location>
        <begin position="587"/>
        <end position="660"/>
    </location>
</feature>
<accession>Q2W648</accession>
<dbReference type="GO" id="GO:0005886">
    <property type="term" value="C:plasma membrane"/>
    <property type="evidence" value="ECO:0007669"/>
    <property type="project" value="TreeGrafter"/>
</dbReference>
<dbReference type="Pfam" id="PF08448">
    <property type="entry name" value="PAS_4"/>
    <property type="match status" value="1"/>
</dbReference>
<dbReference type="STRING" id="342108.amb1873"/>
<dbReference type="Gene3D" id="1.10.287.130">
    <property type="match status" value="1"/>
</dbReference>
<dbReference type="Pfam" id="PF02518">
    <property type="entry name" value="HATPase_c"/>
    <property type="match status" value="1"/>
</dbReference>
<evidence type="ECO:0000256" key="6">
    <source>
        <dbReference type="PROSITE-ProRule" id="PRU00169"/>
    </source>
</evidence>
<keyword evidence="4" id="KW-0808">Transferase</keyword>
<evidence type="ECO:0000256" key="1">
    <source>
        <dbReference type="ARBA" id="ARBA00000085"/>
    </source>
</evidence>
<sequence length="1036" mass="112136">MLGDAEDRPQSHMAGDEGEGRTALWIAAAFTMLFALAPLIPFHNLFDERDVFLAFHQVTEGFSSVVAVLVFAVGWHTHDRERPRNLSILAACFFGVAVFDMLHTLSYDGMPDFITPSDVQKGLVFWLAARLLAAGAMLTIAILPWRPFASPWSRPLLLGSIMAAVVVVAWAAIYHLDSLPATYVRGQGLTPFKIGVEWAVIIMLLAAIPLLWRKRDLANRHWLVSAAWVMVLSELYFTAWQRTTDIFNVMGHSYKVAGFYLLYQGLFVAVVRAPYRRLDRSRAQLAESEARQRAIIQGSMDAFVAIGADRTVVAFNPAAEEMLAVPAAQVADRRLDDTPLPAPLQGRLMDGLAPGLAAAGERRDIAGQRGDGRPLLAEANLFAVGIGDERLSVISLRDVTELRKAEAQERRRTAEIATLHHLAQTLGATVVLEDLATITVQETLPVVGADVAMLFLRQAGEAPVLRAIHWRGGEPGPSPACTEADQCLCHRAFSIGETIYSNALADEDGMRCAESGLGTVVALPLGRGDQVFGVLAFGTIATSGELDRRMSFMETLANEVSGFLQNAILYAELQSRGEDLTRINAALAAEVAERKHAEAQLTAARDQLEARVAERTASLQQEINERQYAEESLRNALTNLERHQQELRLAKEAADSANQAKSDFLSSMSHELRTPLNAILGFAQLLETSRSSPLTDKQRGQAQCIIKGGQHLLQLINEVLDLARIEAGNLALSLEEVEARPLFDEVMDLTRAYAGGRVAMVDASVPGATASHLRVDYTRFKQVLLNLTSNAVKYGASGGTVTLTMEPGAADSVRFVVTDRGPGIAPEKQALLFRPFNRLGAEATEIEGTGIGLTISKQLVEAMGGRIGFETATGRGTTFWVEVPAAAGHPAAAARHDGRELSSANIRVEGGRTILYVEDNPANVQLMQDLVAELSDFTLLTSPTAEIGLEIAAVAHPDMILLDINLPGLSGIEALRRLKAIPEISAIPVVALSADATAGTIRQALEAGCVRYLAKPLDVNALFATIREILPSPERT</sequence>
<comment type="catalytic activity">
    <reaction evidence="1">
        <text>ATP + protein L-histidine = ADP + protein N-phospho-L-histidine.</text>
        <dbReference type="EC" id="2.7.13.3"/>
    </reaction>
</comment>
<evidence type="ECO:0000256" key="2">
    <source>
        <dbReference type="ARBA" id="ARBA00012438"/>
    </source>
</evidence>
<feature type="transmembrane region" description="Helical" evidence="8">
    <location>
        <begin position="257"/>
        <end position="275"/>
    </location>
</feature>
<dbReference type="Proteomes" id="UP000007058">
    <property type="component" value="Chromosome"/>
</dbReference>
<reference evidence="11 12" key="1">
    <citation type="journal article" date="2005" name="DNA Res.">
        <title>Complete genome sequence of the facultative anaerobic magnetotactic bacterium Magnetospirillum sp. strain AMB-1.</title>
        <authorList>
            <person name="Matsunaga T."/>
            <person name="Okamura Y."/>
            <person name="Fukuda Y."/>
            <person name="Wahyudi A.T."/>
            <person name="Murase Y."/>
            <person name="Takeyama H."/>
        </authorList>
    </citation>
    <scope>NUCLEOTIDE SEQUENCE [LARGE SCALE GENOMIC DNA]</scope>
    <source>
        <strain evidence="12">ATCC 700264 / AMB-1</strain>
    </source>
</reference>
<dbReference type="Gene3D" id="3.30.450.40">
    <property type="match status" value="1"/>
</dbReference>
<dbReference type="PANTHER" id="PTHR43047">
    <property type="entry name" value="TWO-COMPONENT HISTIDINE PROTEIN KINASE"/>
    <property type="match status" value="1"/>
</dbReference>
<keyword evidence="12" id="KW-1185">Reference proteome</keyword>
<evidence type="ECO:0000313" key="11">
    <source>
        <dbReference type="EMBL" id="BAE50677.1"/>
    </source>
</evidence>
<feature type="modified residue" description="4-aspartylphosphate" evidence="6">
    <location>
        <position position="963"/>
    </location>
</feature>
<keyword evidence="8" id="KW-1133">Transmembrane helix</keyword>
<dbReference type="PANTHER" id="PTHR43047:SF72">
    <property type="entry name" value="OSMOSENSING HISTIDINE PROTEIN KINASE SLN1"/>
    <property type="match status" value="1"/>
</dbReference>
<organism evidence="11 12">
    <name type="scientific">Paramagnetospirillum magneticum (strain ATCC 700264 / AMB-1)</name>
    <name type="common">Magnetospirillum magneticum</name>
    <dbReference type="NCBI Taxonomy" id="342108"/>
    <lineage>
        <taxon>Bacteria</taxon>
        <taxon>Pseudomonadati</taxon>
        <taxon>Pseudomonadota</taxon>
        <taxon>Alphaproteobacteria</taxon>
        <taxon>Rhodospirillales</taxon>
        <taxon>Magnetospirillaceae</taxon>
        <taxon>Paramagnetospirillum</taxon>
    </lineage>
</organism>
<dbReference type="SMART" id="SM00448">
    <property type="entry name" value="REC"/>
    <property type="match status" value="1"/>
</dbReference>
<keyword evidence="8" id="KW-0472">Membrane</keyword>
<dbReference type="SMART" id="SM00388">
    <property type="entry name" value="HisKA"/>
    <property type="match status" value="1"/>
</dbReference>
<evidence type="ECO:0000259" key="9">
    <source>
        <dbReference type="PROSITE" id="PS50109"/>
    </source>
</evidence>
<name>Q2W648_PARM1</name>
<dbReference type="KEGG" id="mag:amb1873"/>